<evidence type="ECO:0000256" key="1">
    <source>
        <dbReference type="SAM" id="Phobius"/>
    </source>
</evidence>
<feature type="transmembrane region" description="Helical" evidence="1">
    <location>
        <begin position="186"/>
        <end position="205"/>
    </location>
</feature>
<feature type="transmembrane region" description="Helical" evidence="1">
    <location>
        <begin position="88"/>
        <end position="112"/>
    </location>
</feature>
<keyword evidence="1" id="KW-1133">Transmembrane helix</keyword>
<evidence type="ECO:0000313" key="2">
    <source>
        <dbReference type="EMBL" id="TCS88986.1"/>
    </source>
</evidence>
<name>A0A4R3KW84_9SPHI</name>
<feature type="transmembrane region" description="Helical" evidence="1">
    <location>
        <begin position="217"/>
        <end position="235"/>
    </location>
</feature>
<feature type="transmembrane region" description="Helical" evidence="1">
    <location>
        <begin position="163"/>
        <end position="180"/>
    </location>
</feature>
<feature type="transmembrane region" description="Helical" evidence="1">
    <location>
        <begin position="132"/>
        <end position="151"/>
    </location>
</feature>
<dbReference type="RefSeq" id="WP_207910210.1">
    <property type="nucleotide sequence ID" value="NZ_CP042432.1"/>
</dbReference>
<protein>
    <submittedName>
        <fullName evidence="2">Uncharacterized protein</fullName>
    </submittedName>
</protein>
<organism evidence="2 3">
    <name type="scientific">Anseongella ginsenosidimutans</name>
    <dbReference type="NCBI Taxonomy" id="496056"/>
    <lineage>
        <taxon>Bacteria</taxon>
        <taxon>Pseudomonadati</taxon>
        <taxon>Bacteroidota</taxon>
        <taxon>Sphingobacteriia</taxon>
        <taxon>Sphingobacteriales</taxon>
        <taxon>Sphingobacteriaceae</taxon>
        <taxon>Anseongella</taxon>
    </lineage>
</organism>
<keyword evidence="3" id="KW-1185">Reference proteome</keyword>
<gene>
    <name evidence="2" type="ORF">EDD80_102177</name>
</gene>
<feature type="transmembrane region" description="Helical" evidence="1">
    <location>
        <begin position="12"/>
        <end position="32"/>
    </location>
</feature>
<feature type="transmembrane region" description="Helical" evidence="1">
    <location>
        <begin position="52"/>
        <end position="76"/>
    </location>
</feature>
<keyword evidence="1" id="KW-0472">Membrane</keyword>
<accession>A0A4R3KW84</accession>
<reference evidence="2 3" key="1">
    <citation type="submission" date="2019-03" db="EMBL/GenBank/DDBJ databases">
        <title>Genomic Encyclopedia of Type Strains, Phase IV (KMG-IV): sequencing the most valuable type-strain genomes for metagenomic binning, comparative biology and taxonomic classification.</title>
        <authorList>
            <person name="Goeker M."/>
        </authorList>
    </citation>
    <scope>NUCLEOTIDE SEQUENCE [LARGE SCALE GENOMIC DNA]</scope>
    <source>
        <strain evidence="2 3">DSM 21100</strain>
    </source>
</reference>
<dbReference type="Proteomes" id="UP000295807">
    <property type="component" value="Unassembled WGS sequence"/>
</dbReference>
<dbReference type="EMBL" id="SMAD01000002">
    <property type="protein sequence ID" value="TCS88986.1"/>
    <property type="molecule type" value="Genomic_DNA"/>
</dbReference>
<comment type="caution">
    <text evidence="2">The sequence shown here is derived from an EMBL/GenBank/DDBJ whole genome shotgun (WGS) entry which is preliminary data.</text>
</comment>
<sequence>MDKENDFWFPGRWVGGLALMLAPVLLLAGVLLRIQFSFFFPDQLAAYESHPALIFASYSAFLAGNILLWPAVITLARLIGLKKPGWGIWGGVFVLFGLFARTFHAGVDHLAFQLVDVQGLQPAIDAVSGSYGAFHIVSVLTGTIMLGWILLAAGAYLSGTLGLIRAIALALMSALMLGVLKGSTVVSVIATAGLCIAMCPLGIRVLHNGQRPAARAVLAWSAAVALVIILLYFFGQAG</sequence>
<evidence type="ECO:0000313" key="3">
    <source>
        <dbReference type="Proteomes" id="UP000295807"/>
    </source>
</evidence>
<proteinExistence type="predicted"/>
<keyword evidence="1" id="KW-0812">Transmembrane</keyword>
<dbReference type="AlphaFoldDB" id="A0A4R3KW84"/>